<gene>
    <name evidence="2" type="ORF">PMAA_023950</name>
</gene>
<dbReference type="VEuPathDB" id="FungiDB:PMAA_023950"/>
<feature type="compositionally biased region" description="Basic and acidic residues" evidence="1">
    <location>
        <begin position="117"/>
        <end position="128"/>
    </location>
</feature>
<dbReference type="PANTHER" id="PTHR37540">
    <property type="entry name" value="TRANSCRIPTION FACTOR (ACR-2), PUTATIVE-RELATED-RELATED"/>
    <property type="match status" value="1"/>
</dbReference>
<evidence type="ECO:0000313" key="2">
    <source>
        <dbReference type="EMBL" id="EEA27522.1"/>
    </source>
</evidence>
<organism evidence="2 3">
    <name type="scientific">Talaromyces marneffei (strain ATCC 18224 / CBS 334.59 / QM 7333)</name>
    <name type="common">Penicillium marneffei</name>
    <dbReference type="NCBI Taxonomy" id="441960"/>
    <lineage>
        <taxon>Eukaryota</taxon>
        <taxon>Fungi</taxon>
        <taxon>Dikarya</taxon>
        <taxon>Ascomycota</taxon>
        <taxon>Pezizomycotina</taxon>
        <taxon>Eurotiomycetes</taxon>
        <taxon>Eurotiomycetidae</taxon>
        <taxon>Eurotiales</taxon>
        <taxon>Trichocomaceae</taxon>
        <taxon>Talaromyces</taxon>
        <taxon>Talaromyces sect. Talaromyces</taxon>
    </lineage>
</organism>
<feature type="compositionally biased region" description="Polar residues" evidence="1">
    <location>
        <begin position="22"/>
        <end position="34"/>
    </location>
</feature>
<feature type="compositionally biased region" description="Basic residues" evidence="1">
    <location>
        <begin position="87"/>
        <end position="99"/>
    </location>
</feature>
<dbReference type="EMBL" id="DS995899">
    <property type="protein sequence ID" value="EEA27522.1"/>
    <property type="molecule type" value="Genomic_DNA"/>
</dbReference>
<dbReference type="STRING" id="441960.B6Q627"/>
<name>B6Q627_TALMQ</name>
<dbReference type="InterPro" id="IPR021858">
    <property type="entry name" value="Fun_TF"/>
</dbReference>
<dbReference type="Proteomes" id="UP000001294">
    <property type="component" value="Unassembled WGS sequence"/>
</dbReference>
<feature type="compositionally biased region" description="Low complexity" evidence="1">
    <location>
        <begin position="146"/>
        <end position="170"/>
    </location>
</feature>
<evidence type="ECO:0000256" key="1">
    <source>
        <dbReference type="SAM" id="MobiDB-lite"/>
    </source>
</evidence>
<dbReference type="OrthoDB" id="4158087at2759"/>
<proteinExistence type="predicted"/>
<keyword evidence="3" id="KW-1185">Reference proteome</keyword>
<accession>B6Q627</accession>
<reference evidence="3" key="1">
    <citation type="journal article" date="2015" name="Genome Announc.">
        <title>Genome sequence of the AIDS-associated pathogen Penicillium marneffei (ATCC18224) and its near taxonomic relative Talaromyces stipitatus (ATCC10500).</title>
        <authorList>
            <person name="Nierman W.C."/>
            <person name="Fedorova-Abrams N.D."/>
            <person name="Andrianopoulos A."/>
        </authorList>
    </citation>
    <scope>NUCLEOTIDE SEQUENCE [LARGE SCALE GENOMIC DNA]</scope>
    <source>
        <strain evidence="3">ATCC 18224 / CBS 334.59 / QM 7333</strain>
    </source>
</reference>
<evidence type="ECO:0000313" key="3">
    <source>
        <dbReference type="Proteomes" id="UP000001294"/>
    </source>
</evidence>
<sequence length="673" mass="76477">MRIDPNRHPHKTQKIVLRPVDSLSQSRSRATTMPPNRWQFIDLSNDTPDNLTQVKRHVMQEYMRQKRMETQQQEQSDDGKDDDQKSSTRKTTKRSRTKTTKPTNEANIGGKPQRRTATRDTEKKEEGAALRIVPVPRSNRNRYHSSDYSDFSSSSSPSSSSSSARYPGSSTEGDGYGINFGAGFQPTPPQSAQLRMLSPPRTVLSAARTDPFDTLPWNTSKEDQRLFDFYVNEMPAVSYGHQYRSKRAHNWYTEIFVPEAMKGSLTFVNTILVHAANTWAWVRNENETDGTLRYRQLAISMLRDHMQKYPYDTTDNVITACMSAAALEDFDPRPGHKEISWIHMRHAQKLIRRRGGPIAFQNTKLARLINWQDYILAGYVSDANAFHFEDDNYHSYATKSSPIGQSTTLFPSSPNSASPTTLDRTPSPINHPYANTVKEELALQCEDFLDFLTRCEHLALSQRMILSSKDAPVRHSAFGPGSTLHRILASPAVKRRTLTGDRKQFITRLAAFMMLNAALWDYRYSVPMTEAFIEHSILQLQDSEVNIDASIEALLQILLACKDFPFNESAPFTLHSLSLPPASRAIGDFSQNSETATSPFDRPWFVGRMLKVAKRLGLQSWLRLNNFLFECLTLQVQENTMRSWENNLRGEILQAPSTSYVMPALQEAVFLGT</sequence>
<dbReference type="PANTHER" id="PTHR37540:SF10">
    <property type="entry name" value="SIGMA-70 REGION 2 FAMILY PROTEIN"/>
    <property type="match status" value="1"/>
</dbReference>
<dbReference type="PhylomeDB" id="B6Q627"/>
<dbReference type="AlphaFoldDB" id="B6Q627"/>
<protein>
    <submittedName>
        <fullName evidence="2">Sigma-70 region 2 family protein</fullName>
    </submittedName>
</protein>
<dbReference type="Pfam" id="PF11951">
    <property type="entry name" value="Fungal_trans_2"/>
    <property type="match status" value="1"/>
</dbReference>
<feature type="region of interest" description="Disordered" evidence="1">
    <location>
        <begin position="405"/>
        <end position="428"/>
    </location>
</feature>
<feature type="region of interest" description="Disordered" evidence="1">
    <location>
        <begin position="65"/>
        <end position="190"/>
    </location>
</feature>
<feature type="region of interest" description="Disordered" evidence="1">
    <location>
        <begin position="1"/>
        <end position="49"/>
    </location>
</feature>
<dbReference type="HOGENOM" id="CLU_026641_0_0_1"/>